<dbReference type="EMBL" id="SPNV01000094">
    <property type="protein sequence ID" value="KAF5861638.1"/>
    <property type="molecule type" value="Genomic_DNA"/>
</dbReference>
<evidence type="ECO:0000313" key="2">
    <source>
        <dbReference type="Proteomes" id="UP000541154"/>
    </source>
</evidence>
<dbReference type="AlphaFoldDB" id="A0A5N6FG04"/>
<protein>
    <submittedName>
        <fullName evidence="1">Uncharacterized protein</fullName>
    </submittedName>
</protein>
<gene>
    <name evidence="1" type="ORF">ETB97_012725</name>
</gene>
<accession>A0A5N6FG04</accession>
<keyword evidence="2" id="KW-1185">Reference proteome</keyword>
<evidence type="ECO:0000313" key="1">
    <source>
        <dbReference type="EMBL" id="KAF5861638.1"/>
    </source>
</evidence>
<sequence length="252" mass="27733">MSTTRYKDPVPEGVRVFTTLDEAAKIQEANPSAIFYPENNGHYAKDPDGTVVAVASDEMCEEIDRRNAELEAKIAAGEKLTDEKKIETKRPPVKFFLNVLSSLLKMCSAVVLRKLFLISIVATTYAATTRYNSPLPKGATVLDTENDLQEFTASHPDVDLETANGGYTIQEPNGPILAYVGDNLSKELDERMKSLELYENLSAEKGVSENDVAKVFETARGCSHPHCVYPGIPGKCPHYTGCYICSHGHRCI</sequence>
<name>A0A5N6FG04_PETAA</name>
<comment type="caution">
    <text evidence="1">The sequence shown here is derived from an EMBL/GenBank/DDBJ whole genome shotgun (WGS) entry which is preliminary data.</text>
</comment>
<organism evidence="1 2">
    <name type="scientific">Petromyces alliaceus</name>
    <name type="common">Aspergillus alliaceus</name>
    <dbReference type="NCBI Taxonomy" id="209559"/>
    <lineage>
        <taxon>Eukaryota</taxon>
        <taxon>Fungi</taxon>
        <taxon>Dikarya</taxon>
        <taxon>Ascomycota</taxon>
        <taxon>Pezizomycotina</taxon>
        <taxon>Eurotiomycetes</taxon>
        <taxon>Eurotiomycetidae</taxon>
        <taxon>Eurotiales</taxon>
        <taxon>Aspergillaceae</taxon>
        <taxon>Aspergillus</taxon>
        <taxon>Aspergillus subgen. Circumdati</taxon>
    </lineage>
</organism>
<accession>A0A8H6A2Q4</accession>
<dbReference type="Proteomes" id="UP000541154">
    <property type="component" value="Unassembled WGS sequence"/>
</dbReference>
<reference evidence="1 2" key="1">
    <citation type="submission" date="2019-04" db="EMBL/GenBank/DDBJ databases">
        <title>Aspergillus burnettii sp. nov., novel species from soil in southeast Queensland.</title>
        <authorList>
            <person name="Gilchrist C.L.M."/>
            <person name="Pitt J.I."/>
            <person name="Lange L."/>
            <person name="Lacey H.J."/>
            <person name="Vuong D."/>
            <person name="Midgley D.J."/>
            <person name="Greenfield P."/>
            <person name="Bradbury M."/>
            <person name="Lacey E."/>
            <person name="Busk P.K."/>
            <person name="Pilgaard B."/>
            <person name="Chooi Y.H."/>
            <person name="Piggott A.M."/>
        </authorList>
    </citation>
    <scope>NUCLEOTIDE SEQUENCE [LARGE SCALE GENOMIC DNA]</scope>
    <source>
        <strain evidence="1 2">FRR 5400</strain>
    </source>
</reference>
<proteinExistence type="predicted"/>